<keyword evidence="2" id="KW-1185">Reference proteome</keyword>
<name>A0A640UK57_9ACTN</name>
<dbReference type="Gene3D" id="3.40.630.30">
    <property type="match status" value="1"/>
</dbReference>
<evidence type="ECO:0008006" key="3">
    <source>
        <dbReference type="Google" id="ProtNLM"/>
    </source>
</evidence>
<dbReference type="AlphaFoldDB" id="A0A640UK57"/>
<dbReference type="SUPFAM" id="SSF55729">
    <property type="entry name" value="Acyl-CoA N-acyltransferases (Nat)"/>
    <property type="match status" value="1"/>
</dbReference>
<sequence>MCLGTPPCTWPVRAAQGYGGAVTVEVCRAALAAGASDIVLFADPANPTSNALYQRIGYVPVTDFAVYDFSDAELELG</sequence>
<evidence type="ECO:0000313" key="1">
    <source>
        <dbReference type="EMBL" id="GFE36187.1"/>
    </source>
</evidence>
<dbReference type="EMBL" id="BLIR01000001">
    <property type="protein sequence ID" value="GFE36187.1"/>
    <property type="molecule type" value="Genomic_DNA"/>
</dbReference>
<dbReference type="Proteomes" id="UP000431826">
    <property type="component" value="Unassembled WGS sequence"/>
</dbReference>
<proteinExistence type="predicted"/>
<accession>A0A640UK57</accession>
<organism evidence="1 2">
    <name type="scientific">Streptomyces tubercidicus</name>
    <dbReference type="NCBI Taxonomy" id="47759"/>
    <lineage>
        <taxon>Bacteria</taxon>
        <taxon>Bacillati</taxon>
        <taxon>Actinomycetota</taxon>
        <taxon>Actinomycetes</taxon>
        <taxon>Kitasatosporales</taxon>
        <taxon>Streptomycetaceae</taxon>
        <taxon>Streptomyces</taxon>
    </lineage>
</organism>
<evidence type="ECO:0000313" key="2">
    <source>
        <dbReference type="Proteomes" id="UP000431826"/>
    </source>
</evidence>
<comment type="caution">
    <text evidence="1">The sequence shown here is derived from an EMBL/GenBank/DDBJ whole genome shotgun (WGS) entry which is preliminary data.</text>
</comment>
<reference evidence="1 2" key="1">
    <citation type="submission" date="2019-12" db="EMBL/GenBank/DDBJ databases">
        <title>Whole genome shotgun sequence of Streptomyces tubercidicus NBRC 13090.</title>
        <authorList>
            <person name="Ichikawa N."/>
            <person name="Kimura A."/>
            <person name="Kitahashi Y."/>
            <person name="Komaki H."/>
            <person name="Tamura T."/>
        </authorList>
    </citation>
    <scope>NUCLEOTIDE SEQUENCE [LARGE SCALE GENOMIC DNA]</scope>
    <source>
        <strain evidence="1 2">NBRC 13090</strain>
    </source>
</reference>
<dbReference type="InterPro" id="IPR016181">
    <property type="entry name" value="Acyl_CoA_acyltransferase"/>
</dbReference>
<protein>
    <recommendedName>
        <fullName evidence="3">N-acetyltransferase domain-containing protein</fullName>
    </recommendedName>
</protein>
<gene>
    <name evidence="1" type="ORF">Stube_08600</name>
</gene>